<dbReference type="OrthoDB" id="9786619at2"/>
<evidence type="ECO:0000313" key="6">
    <source>
        <dbReference type="EMBL" id="SBT19119.1"/>
    </source>
</evidence>
<feature type="domain" description="CENP-V/GFA" evidence="5">
    <location>
        <begin position="5"/>
        <end position="113"/>
    </location>
</feature>
<keyword evidence="3" id="KW-0862">Zinc</keyword>
<dbReference type="SUPFAM" id="SSF51316">
    <property type="entry name" value="Mss4-like"/>
    <property type="match status" value="1"/>
</dbReference>
<keyword evidence="4" id="KW-0456">Lyase</keyword>
<dbReference type="PROSITE" id="PS51891">
    <property type="entry name" value="CENP_V_GFA"/>
    <property type="match status" value="1"/>
</dbReference>
<keyword evidence="2" id="KW-0479">Metal-binding</keyword>
<dbReference type="Gene3D" id="3.90.1590.10">
    <property type="entry name" value="glutathione-dependent formaldehyde- activating enzyme (gfa)"/>
    <property type="match status" value="1"/>
</dbReference>
<dbReference type="EMBL" id="FLRA01000026">
    <property type="protein sequence ID" value="SBT19119.1"/>
    <property type="molecule type" value="Genomic_DNA"/>
</dbReference>
<proteinExistence type="inferred from homology"/>
<evidence type="ECO:0000256" key="3">
    <source>
        <dbReference type="ARBA" id="ARBA00022833"/>
    </source>
</evidence>
<evidence type="ECO:0000259" key="5">
    <source>
        <dbReference type="PROSITE" id="PS51891"/>
    </source>
</evidence>
<gene>
    <name evidence="6" type="ORF">MGA5115_03280</name>
    <name evidence="7" type="ORF">MGA5116_03336</name>
</gene>
<dbReference type="PANTHER" id="PTHR33337:SF40">
    <property type="entry name" value="CENP-V_GFA DOMAIN-CONTAINING PROTEIN-RELATED"/>
    <property type="match status" value="1"/>
</dbReference>
<dbReference type="AlphaFoldDB" id="A0A1C3JVL6"/>
<dbReference type="Proteomes" id="UP000092871">
    <property type="component" value="Unassembled WGS sequence"/>
</dbReference>
<accession>A0A1C3JVL6</accession>
<dbReference type="GO" id="GO:0016846">
    <property type="term" value="F:carbon-sulfur lyase activity"/>
    <property type="evidence" value="ECO:0007669"/>
    <property type="project" value="InterPro"/>
</dbReference>
<dbReference type="InterPro" id="IPR011057">
    <property type="entry name" value="Mss4-like_sf"/>
</dbReference>
<dbReference type="RefSeq" id="WP_067038377.1">
    <property type="nucleotide sequence ID" value="NZ_FLRA01000026.1"/>
</dbReference>
<organism evidence="6 9">
    <name type="scientific">Marinomonas gallaica</name>
    <dbReference type="NCBI Taxonomy" id="1806667"/>
    <lineage>
        <taxon>Bacteria</taxon>
        <taxon>Pseudomonadati</taxon>
        <taxon>Pseudomonadota</taxon>
        <taxon>Gammaproteobacteria</taxon>
        <taxon>Oceanospirillales</taxon>
        <taxon>Oceanospirillaceae</taxon>
        <taxon>Marinomonas</taxon>
    </lineage>
</organism>
<dbReference type="Proteomes" id="UP000092840">
    <property type="component" value="Unassembled WGS sequence"/>
</dbReference>
<reference evidence="6 9" key="2">
    <citation type="submission" date="2016-06" db="EMBL/GenBank/DDBJ databases">
        <authorList>
            <person name="Kjaerup R.B."/>
            <person name="Dalgaard T.S."/>
            <person name="Juul-Madsen H.R."/>
        </authorList>
    </citation>
    <scope>NUCLEOTIDE SEQUENCE [LARGE SCALE GENOMIC DNA]</scope>
    <source>
        <strain evidence="6 9">CECT 5115</strain>
    </source>
</reference>
<sequence>MSDVYKGSCLCGAVTFSVNTFSDQAANCHCTMCRKFHGAAYGTLVGVSGLNWTSGIDCLKEFIAPNGTVRTFCSECGSSLGFRVSGAPLSGIELAIATFDCDIPVVIDAHIYTDYKANWCKLQDELPKYKKGR</sequence>
<dbReference type="Pfam" id="PF04828">
    <property type="entry name" value="GFA"/>
    <property type="match status" value="1"/>
</dbReference>
<dbReference type="GO" id="GO:0046872">
    <property type="term" value="F:metal ion binding"/>
    <property type="evidence" value="ECO:0007669"/>
    <property type="project" value="UniProtKB-KW"/>
</dbReference>
<dbReference type="EMBL" id="FLRB01000030">
    <property type="protein sequence ID" value="SBT22711.1"/>
    <property type="molecule type" value="Genomic_DNA"/>
</dbReference>
<reference evidence="7 8" key="1">
    <citation type="submission" date="2016-06" db="EMBL/GenBank/DDBJ databases">
        <authorList>
            <person name="Rodrigo-Torres L."/>
            <person name="Arahal D.R."/>
        </authorList>
    </citation>
    <scope>NUCLEOTIDE SEQUENCE [LARGE SCALE GENOMIC DNA]</scope>
    <source>
        <strain evidence="7 8">CECT 5116</strain>
    </source>
</reference>
<evidence type="ECO:0000313" key="9">
    <source>
        <dbReference type="Proteomes" id="UP000092871"/>
    </source>
</evidence>
<evidence type="ECO:0000313" key="7">
    <source>
        <dbReference type="EMBL" id="SBT22711.1"/>
    </source>
</evidence>
<evidence type="ECO:0000256" key="2">
    <source>
        <dbReference type="ARBA" id="ARBA00022723"/>
    </source>
</evidence>
<dbReference type="PANTHER" id="PTHR33337">
    <property type="entry name" value="GFA DOMAIN-CONTAINING PROTEIN"/>
    <property type="match status" value="1"/>
</dbReference>
<name>A0A1C3JVL6_9GAMM</name>
<comment type="similarity">
    <text evidence="1">Belongs to the Gfa family.</text>
</comment>
<protein>
    <submittedName>
        <fullName evidence="6">Glutathione-dependent formaldehyde-activating enzyme</fullName>
    </submittedName>
</protein>
<keyword evidence="8" id="KW-1185">Reference proteome</keyword>
<evidence type="ECO:0000256" key="1">
    <source>
        <dbReference type="ARBA" id="ARBA00005495"/>
    </source>
</evidence>
<evidence type="ECO:0000313" key="8">
    <source>
        <dbReference type="Proteomes" id="UP000092840"/>
    </source>
</evidence>
<evidence type="ECO:0000256" key="4">
    <source>
        <dbReference type="ARBA" id="ARBA00023239"/>
    </source>
</evidence>
<dbReference type="InterPro" id="IPR006913">
    <property type="entry name" value="CENP-V/GFA"/>
</dbReference>